<dbReference type="Gene3D" id="2.120.10.80">
    <property type="entry name" value="Kelch-type beta propeller"/>
    <property type="match status" value="2"/>
</dbReference>
<keyword evidence="1" id="KW-0880">Kelch repeat</keyword>
<dbReference type="Pfam" id="PF24681">
    <property type="entry name" value="Kelch_KLHDC2_KLHL20_DRC7"/>
    <property type="match status" value="1"/>
</dbReference>
<sequence>MLLLVNTSEQQQLINSTTTATCNFTACNSQGISCSSNLDCDCFSLTSNSNTGICASTFFSCASVVRCNMDNVTCSIGGTICVNSIRCGQPICYPLPMANKQICPPKTISTTTLHTTAPVTTTSTTKSTTKITTTTQKTTTTTKKLTTTTTQKPITTTKIPTTASTSTGWFSTANMSDPRYAHTASVLLNGKVLVTGGDSNSGSGMLNSAELYDPSKGTWTTTGDMINGRYYHTASVLSSGKVLVNGGYGNTGTLNSAELYDPSIGTWTTTGSMINTRDSYTTSVLSNGKVLVTGGEGNGITFSSAELYDPSTGIWTTTGNMNNARYAHTASVLSSGKVLVTGGRSDSGFLNSTELYDPSTGIWTRTGDMNNGRYQHIASVLLNGKVLVTGGVGNSFLYTAELYDPSTGTWTITGSTPDSRYYPTASVLLNGKVLIAGGQAAGYVTSTELYDPSTGIWTTSSNMINGRDLHTASVLPNGKVLVTGGYGDTAVSFLIGWITFKWFLSRLYASSSPSNINLKLFQDFNQLFLLKDDEVNHNISLHHLPAVLVDLNAFDKNISFLRNQMSVHSQTTIRIASKSIRVPFLLQRILSTGHPYKGLMCYAVEEAEFLSSLGFDDFLIAYPTQQILDYEILRNLHDKQKRKVSIVVDHIQFIGELNEFMTGIDRPFPIILEFDGSYRMLGGYIHIGARRSPVRTISHLIDIIEMIKKLKFVQLEGLMLYESHIAGVGDINPNNFWLNPFIYCMKHFSILKIQQLRKALSHICLKYDLKIFNGGGTGSFMSTLSESSVLTEITIGSGFFQPHLFDYYQQNQLMIREFGSTFVPSCYFALPVVRISDDNKWITCSGGGYIASGRSGWDKLPIPVYPLGLTLSVSEGAGEVQTLLKIHSSRKDESMKILKQNKIVYFRHAKGGELAERFNSFLIVNNGRVIEIAKTYRGYGKCFF</sequence>
<evidence type="ECO:0000256" key="1">
    <source>
        <dbReference type="ARBA" id="ARBA00022441"/>
    </source>
</evidence>
<evidence type="ECO:0000313" key="3">
    <source>
        <dbReference type="EMBL" id="CAF3699180.1"/>
    </source>
</evidence>
<organism evidence="3 4">
    <name type="scientific">Adineta steineri</name>
    <dbReference type="NCBI Taxonomy" id="433720"/>
    <lineage>
        <taxon>Eukaryota</taxon>
        <taxon>Metazoa</taxon>
        <taxon>Spiralia</taxon>
        <taxon>Gnathifera</taxon>
        <taxon>Rotifera</taxon>
        <taxon>Eurotatoria</taxon>
        <taxon>Bdelloidea</taxon>
        <taxon>Adinetida</taxon>
        <taxon>Adinetidae</taxon>
        <taxon>Adineta</taxon>
    </lineage>
</organism>
<dbReference type="PANTHER" id="PTHR46344">
    <property type="entry name" value="OS02G0202900 PROTEIN"/>
    <property type="match status" value="1"/>
</dbReference>
<evidence type="ECO:0000256" key="2">
    <source>
        <dbReference type="ARBA" id="ARBA00022737"/>
    </source>
</evidence>
<name>A0A818UJB4_9BILA</name>
<dbReference type="InterPro" id="IPR015915">
    <property type="entry name" value="Kelch-typ_b-propeller"/>
</dbReference>
<dbReference type="SUPFAM" id="SSF117281">
    <property type="entry name" value="Kelch motif"/>
    <property type="match status" value="1"/>
</dbReference>
<dbReference type="InterPro" id="IPR006652">
    <property type="entry name" value="Kelch_1"/>
</dbReference>
<proteinExistence type="predicted"/>
<dbReference type="Gene3D" id="3.20.20.10">
    <property type="entry name" value="Alanine racemase"/>
    <property type="match status" value="1"/>
</dbReference>
<dbReference type="PANTHER" id="PTHR46344:SF27">
    <property type="entry name" value="KELCH REPEAT SUPERFAMILY PROTEIN"/>
    <property type="match status" value="1"/>
</dbReference>
<dbReference type="SUPFAM" id="SSF51419">
    <property type="entry name" value="PLP-binding barrel"/>
    <property type="match status" value="1"/>
</dbReference>
<reference evidence="3" key="1">
    <citation type="submission" date="2021-02" db="EMBL/GenBank/DDBJ databases">
        <authorList>
            <person name="Nowell W R."/>
        </authorList>
    </citation>
    <scope>NUCLEOTIDE SEQUENCE</scope>
</reference>
<dbReference type="SMART" id="SM00612">
    <property type="entry name" value="Kelch"/>
    <property type="match status" value="6"/>
</dbReference>
<dbReference type="Proteomes" id="UP000663844">
    <property type="component" value="Unassembled WGS sequence"/>
</dbReference>
<dbReference type="EMBL" id="CAJOAZ010000701">
    <property type="protein sequence ID" value="CAF3699180.1"/>
    <property type="molecule type" value="Genomic_DNA"/>
</dbReference>
<protein>
    <submittedName>
        <fullName evidence="3">Uncharacterized protein</fullName>
    </submittedName>
</protein>
<accession>A0A818UJB4</accession>
<dbReference type="Pfam" id="PF01344">
    <property type="entry name" value="Kelch_1"/>
    <property type="match status" value="2"/>
</dbReference>
<gene>
    <name evidence="3" type="ORF">OXD698_LOCUS12156</name>
</gene>
<keyword evidence="2" id="KW-0677">Repeat</keyword>
<comment type="caution">
    <text evidence="3">The sequence shown here is derived from an EMBL/GenBank/DDBJ whole genome shotgun (WGS) entry which is preliminary data.</text>
</comment>
<evidence type="ECO:0000313" key="4">
    <source>
        <dbReference type="Proteomes" id="UP000663844"/>
    </source>
</evidence>
<dbReference type="AlphaFoldDB" id="A0A818UJB4"/>
<dbReference type="InterPro" id="IPR029066">
    <property type="entry name" value="PLP-binding_barrel"/>
</dbReference>